<dbReference type="GO" id="GO:0031388">
    <property type="term" value="P:organic acid phosphorylation"/>
    <property type="evidence" value="ECO:0007669"/>
    <property type="project" value="InterPro"/>
</dbReference>
<accession>A0A7H0H4Y5</accession>
<dbReference type="Gene3D" id="3.90.1510.10">
    <property type="entry name" value="Glycerate kinase, domain 2"/>
    <property type="match status" value="1"/>
</dbReference>
<evidence type="ECO:0000313" key="5">
    <source>
        <dbReference type="Proteomes" id="UP000516117"/>
    </source>
</evidence>
<dbReference type="NCBIfam" id="TIGR00045">
    <property type="entry name" value="glycerate kinase"/>
    <property type="match status" value="1"/>
</dbReference>
<keyword evidence="2" id="KW-0808">Transferase</keyword>
<dbReference type="PANTHER" id="PTHR21599:SF0">
    <property type="entry name" value="GLYCERATE KINASE"/>
    <property type="match status" value="1"/>
</dbReference>
<dbReference type="GO" id="GO:0008887">
    <property type="term" value="F:glycerate kinase activity"/>
    <property type="evidence" value="ECO:0007669"/>
    <property type="project" value="InterPro"/>
</dbReference>
<dbReference type="Gene3D" id="3.40.50.10350">
    <property type="entry name" value="Glycerate kinase, domain 1"/>
    <property type="match status" value="1"/>
</dbReference>
<gene>
    <name evidence="4" type="ORF">H9L22_15755</name>
</gene>
<dbReference type="RefSeq" id="WP_187720730.1">
    <property type="nucleotide sequence ID" value="NZ_BAABBL010000005.1"/>
</dbReference>
<protein>
    <submittedName>
        <fullName evidence="4">Glycerate kinase</fullName>
    </submittedName>
</protein>
<dbReference type="InterPro" id="IPR036129">
    <property type="entry name" value="Glycerate_kinase_sf"/>
</dbReference>
<organism evidence="4 5">
    <name type="scientific">Tessaracoccus defluvii</name>
    <dbReference type="NCBI Taxonomy" id="1285901"/>
    <lineage>
        <taxon>Bacteria</taxon>
        <taxon>Bacillati</taxon>
        <taxon>Actinomycetota</taxon>
        <taxon>Actinomycetes</taxon>
        <taxon>Propionibacteriales</taxon>
        <taxon>Propionibacteriaceae</taxon>
        <taxon>Tessaracoccus</taxon>
    </lineage>
</organism>
<dbReference type="InterPro" id="IPR018193">
    <property type="entry name" value="Glyc_kinase_flavodox-like_fold"/>
</dbReference>
<dbReference type="Proteomes" id="UP000516117">
    <property type="component" value="Chromosome"/>
</dbReference>
<dbReference type="Pfam" id="PF02595">
    <property type="entry name" value="Gly_kinase"/>
    <property type="match status" value="1"/>
</dbReference>
<dbReference type="InterPro" id="IPR004381">
    <property type="entry name" value="Glycerate_kinase"/>
</dbReference>
<evidence type="ECO:0000313" key="4">
    <source>
        <dbReference type="EMBL" id="QNP55601.1"/>
    </source>
</evidence>
<evidence type="ECO:0000256" key="2">
    <source>
        <dbReference type="ARBA" id="ARBA00022679"/>
    </source>
</evidence>
<sequence>MTTVVVAPDSFKQSLDAASVATHLAAGWRRVRPDDDVRPVPMADGGEGTLEAFAVAFPRARRVPVRVMGPHDLAVEAEWLWLPDGTAVVELASTSGIELLGDELRPLSAHTQGFGEAIRAAVEAGVTRLILGIGSSASTDGGVGMLRALGGRFLTADGAEASQGAGGLARIAQVDLSGVTALPETLVLSDVTNPLLGPRGAAAVFGSQKGLDRAGRELAEAGLARLAGLIGLDPEAPGSGAAGGVGYALRALGARVTPGAERLGDVLGLPELVASADVVITGEGAFDGQSLAGKVPGYVVSLASEQRGPSRRRSSLAAPQGPPALLLAAGRIAADADVSAFRATCSLVELAGSPEAAIAGAGRWLEEAGSRLALSYGDSDSAGPRG</sequence>
<dbReference type="EMBL" id="CP060789">
    <property type="protein sequence ID" value="QNP55601.1"/>
    <property type="molecule type" value="Genomic_DNA"/>
</dbReference>
<dbReference type="AlphaFoldDB" id="A0A7H0H4Y5"/>
<reference evidence="4 5" key="1">
    <citation type="submission" date="2020-08" db="EMBL/GenBank/DDBJ databases">
        <title>Genome sequence of Tessaracoccus defluvii JCM 17540T.</title>
        <authorList>
            <person name="Hyun D.-W."/>
            <person name="Bae J.-W."/>
        </authorList>
    </citation>
    <scope>NUCLEOTIDE SEQUENCE [LARGE SCALE GENOMIC DNA]</scope>
    <source>
        <strain evidence="4 5">JCM 17540</strain>
    </source>
</reference>
<name>A0A7H0H4Y5_9ACTN</name>
<comment type="similarity">
    <text evidence="1">Belongs to the glycerate kinase type-1 family.</text>
</comment>
<evidence type="ECO:0000256" key="3">
    <source>
        <dbReference type="ARBA" id="ARBA00022777"/>
    </source>
</evidence>
<dbReference type="SUPFAM" id="SSF110738">
    <property type="entry name" value="Glycerate kinase I"/>
    <property type="match status" value="1"/>
</dbReference>
<keyword evidence="3 4" id="KW-0418">Kinase</keyword>
<dbReference type="KEGG" id="tdf:H9L22_15755"/>
<proteinExistence type="inferred from homology"/>
<evidence type="ECO:0000256" key="1">
    <source>
        <dbReference type="ARBA" id="ARBA00006284"/>
    </source>
</evidence>
<keyword evidence="5" id="KW-1185">Reference proteome</keyword>
<dbReference type="InterPro" id="IPR018197">
    <property type="entry name" value="Glycerate_kinase_RE-like"/>
</dbReference>
<dbReference type="PANTHER" id="PTHR21599">
    <property type="entry name" value="GLYCERATE KINASE"/>
    <property type="match status" value="1"/>
</dbReference>